<sequence>MGGVVYKISSGDHSATLNFINFYQYDLELNLSSFTSY</sequence>
<organism evidence="1">
    <name type="scientific">Rhizophora mucronata</name>
    <name type="common">Asiatic mangrove</name>
    <dbReference type="NCBI Taxonomy" id="61149"/>
    <lineage>
        <taxon>Eukaryota</taxon>
        <taxon>Viridiplantae</taxon>
        <taxon>Streptophyta</taxon>
        <taxon>Embryophyta</taxon>
        <taxon>Tracheophyta</taxon>
        <taxon>Spermatophyta</taxon>
        <taxon>Magnoliopsida</taxon>
        <taxon>eudicotyledons</taxon>
        <taxon>Gunneridae</taxon>
        <taxon>Pentapetalae</taxon>
        <taxon>rosids</taxon>
        <taxon>fabids</taxon>
        <taxon>Malpighiales</taxon>
        <taxon>Rhizophoraceae</taxon>
        <taxon>Rhizophora</taxon>
    </lineage>
</organism>
<reference evidence="1" key="1">
    <citation type="submission" date="2018-02" db="EMBL/GenBank/DDBJ databases">
        <title>Rhizophora mucronata_Transcriptome.</title>
        <authorList>
            <person name="Meera S.P."/>
            <person name="Sreeshan A."/>
            <person name="Augustine A."/>
        </authorList>
    </citation>
    <scope>NUCLEOTIDE SEQUENCE</scope>
    <source>
        <tissue evidence="1">Leaf</tissue>
    </source>
</reference>
<proteinExistence type="predicted"/>
<accession>A0A2P2LS61</accession>
<protein>
    <submittedName>
        <fullName evidence="1">Uncharacterized protein</fullName>
    </submittedName>
</protein>
<dbReference type="AlphaFoldDB" id="A0A2P2LS61"/>
<evidence type="ECO:0000313" key="1">
    <source>
        <dbReference type="EMBL" id="MBX20810.1"/>
    </source>
</evidence>
<dbReference type="EMBL" id="GGEC01040326">
    <property type="protein sequence ID" value="MBX20810.1"/>
    <property type="molecule type" value="Transcribed_RNA"/>
</dbReference>
<name>A0A2P2LS61_RHIMU</name>